<evidence type="ECO:0000313" key="3">
    <source>
        <dbReference type="Proteomes" id="UP000009309"/>
    </source>
</evidence>
<evidence type="ECO:0000256" key="1">
    <source>
        <dbReference type="SAM" id="MobiDB-lite"/>
    </source>
</evidence>
<accession>I2GJZ4</accession>
<dbReference type="EMBL" id="CAIT01000006">
    <property type="protein sequence ID" value="CCH54219.1"/>
    <property type="molecule type" value="Genomic_DNA"/>
</dbReference>
<reference evidence="2 3" key="1">
    <citation type="journal article" date="2012" name="J. Bacteriol.">
        <title>Genome Sequence of the Filamentous Bacterium Fibrisoma limi BUZ 3T.</title>
        <authorList>
            <person name="Filippini M."/>
            <person name="Qi W."/>
            <person name="Jaenicke S."/>
            <person name="Goesmann A."/>
            <person name="Smits T.H."/>
            <person name="Bagheri H.C."/>
        </authorList>
    </citation>
    <scope>NUCLEOTIDE SEQUENCE [LARGE SCALE GENOMIC DNA]</scope>
    <source>
        <strain evidence="3">BUZ 3T</strain>
    </source>
</reference>
<protein>
    <submittedName>
        <fullName evidence="2">Uncharacterized protein</fullName>
    </submittedName>
</protein>
<dbReference type="Proteomes" id="UP000009309">
    <property type="component" value="Unassembled WGS sequence"/>
</dbReference>
<name>I2GJZ4_9BACT</name>
<dbReference type="STRING" id="1185876.BN8_03367"/>
<dbReference type="OrthoDB" id="962108at2"/>
<comment type="caution">
    <text evidence="2">The sequence shown here is derived from an EMBL/GenBank/DDBJ whole genome shotgun (WGS) entry which is preliminary data.</text>
</comment>
<feature type="region of interest" description="Disordered" evidence="1">
    <location>
        <begin position="79"/>
        <end position="116"/>
    </location>
</feature>
<dbReference type="eggNOG" id="ENOG5032UFS">
    <property type="taxonomic scope" value="Bacteria"/>
</dbReference>
<proteinExistence type="predicted"/>
<keyword evidence="3" id="KW-1185">Reference proteome</keyword>
<dbReference type="RefSeq" id="WP_009282799.1">
    <property type="nucleotide sequence ID" value="NZ_CAIT01000006.1"/>
</dbReference>
<organism evidence="2 3">
    <name type="scientific">Fibrisoma limi BUZ 3</name>
    <dbReference type="NCBI Taxonomy" id="1185876"/>
    <lineage>
        <taxon>Bacteria</taxon>
        <taxon>Pseudomonadati</taxon>
        <taxon>Bacteroidota</taxon>
        <taxon>Cytophagia</taxon>
        <taxon>Cytophagales</taxon>
        <taxon>Spirosomataceae</taxon>
        <taxon>Fibrisoma</taxon>
    </lineage>
</organism>
<evidence type="ECO:0000313" key="2">
    <source>
        <dbReference type="EMBL" id="CCH54219.1"/>
    </source>
</evidence>
<dbReference type="AlphaFoldDB" id="I2GJZ4"/>
<sequence length="210" mass="23953">MSKGFKLLLLLLGLAALSWGMYECKYYYSYYADLKDRPWAYSRDENAKLLVGTWQGEFHDPDGVTKTIRLTIAEPVTDEERARKAGRRARKRSGLGSQTDKKRFDGSATVSSHRGREAYKLNGHVRTEDGHQLDVIHFQIDDELQALRKNFTVHSALEGGQWQDDRLTLTLAFTYTTATGSAFSSSADPRYDKKITVRLSRENHEHFATN</sequence>
<gene>
    <name evidence="2" type="ORF">BN8_03367</name>
</gene>
<feature type="compositionally biased region" description="Basic residues" evidence="1">
    <location>
        <begin position="84"/>
        <end position="93"/>
    </location>
</feature>